<dbReference type="Proteomes" id="UP000229907">
    <property type="component" value="Chromosome"/>
</dbReference>
<organism evidence="1 2">
    <name type="scientific">Bifidobacterium choerinum</name>
    <dbReference type="NCBI Taxonomy" id="35760"/>
    <lineage>
        <taxon>Bacteria</taxon>
        <taxon>Bacillati</taxon>
        <taxon>Actinomycetota</taxon>
        <taxon>Actinomycetes</taxon>
        <taxon>Bifidobacteriales</taxon>
        <taxon>Bifidobacteriaceae</taxon>
        <taxon>Bifidobacterium</taxon>
    </lineage>
</organism>
<protein>
    <submittedName>
        <fullName evidence="1">Uncharacterized protein</fullName>
    </submittedName>
</protein>
<accession>A0A2D3D619</accession>
<gene>
    <name evidence="1" type="ORF">BcFMB_04990</name>
</gene>
<reference evidence="1 2" key="1">
    <citation type="submission" date="2016-11" db="EMBL/GenBank/DDBJ databases">
        <title>complete genome sequence of Bifidobacterium choerinum strain FMB-1.</title>
        <authorList>
            <person name="Park C.-S."/>
            <person name="Jung D.-H."/>
            <person name="Choi D.-S."/>
        </authorList>
    </citation>
    <scope>NUCLEOTIDE SEQUENCE [LARGE SCALE GENOMIC DNA]</scope>
    <source>
        <strain evidence="1 2">FMB-1</strain>
    </source>
</reference>
<dbReference type="AlphaFoldDB" id="A0A2D3D619"/>
<sequence length="73" mass="8143">MSTAVRPCADRALIMCRLALYICVDRVSTICRGCMSAVRRLPASRASMMCRLCAERALTAVDDWNDLSASRRM</sequence>
<evidence type="ECO:0000313" key="1">
    <source>
        <dbReference type="EMBL" id="ATU20380.1"/>
    </source>
</evidence>
<dbReference type="EMBL" id="CP018044">
    <property type="protein sequence ID" value="ATU20380.1"/>
    <property type="molecule type" value="Genomic_DNA"/>
</dbReference>
<proteinExistence type="predicted"/>
<dbReference type="KEGG" id="bcho:BcFMB_04990"/>
<evidence type="ECO:0000313" key="2">
    <source>
        <dbReference type="Proteomes" id="UP000229907"/>
    </source>
</evidence>
<name>A0A2D3D619_9BIFI</name>